<dbReference type="Proteomes" id="UP000735302">
    <property type="component" value="Unassembled WGS sequence"/>
</dbReference>
<reference evidence="1 2" key="1">
    <citation type="journal article" date="2021" name="Elife">
        <title>Chloroplast acquisition without the gene transfer in kleptoplastic sea slugs, Plakobranchus ocellatus.</title>
        <authorList>
            <person name="Maeda T."/>
            <person name="Takahashi S."/>
            <person name="Yoshida T."/>
            <person name="Shimamura S."/>
            <person name="Takaki Y."/>
            <person name="Nagai Y."/>
            <person name="Toyoda A."/>
            <person name="Suzuki Y."/>
            <person name="Arimoto A."/>
            <person name="Ishii H."/>
            <person name="Satoh N."/>
            <person name="Nishiyama T."/>
            <person name="Hasebe M."/>
            <person name="Maruyama T."/>
            <person name="Minagawa J."/>
            <person name="Obokata J."/>
            <person name="Shigenobu S."/>
        </authorList>
    </citation>
    <scope>NUCLEOTIDE SEQUENCE [LARGE SCALE GENOMIC DNA]</scope>
</reference>
<protein>
    <recommendedName>
        <fullName evidence="3">Secreted protein</fullName>
    </recommendedName>
</protein>
<name>A0AAV4BZW7_9GAST</name>
<gene>
    <name evidence="1" type="ORF">PoB_005091900</name>
</gene>
<evidence type="ECO:0000313" key="1">
    <source>
        <dbReference type="EMBL" id="GFO24414.1"/>
    </source>
</evidence>
<proteinExistence type="predicted"/>
<dbReference type="AlphaFoldDB" id="A0AAV4BZW7"/>
<organism evidence="1 2">
    <name type="scientific">Plakobranchus ocellatus</name>
    <dbReference type="NCBI Taxonomy" id="259542"/>
    <lineage>
        <taxon>Eukaryota</taxon>
        <taxon>Metazoa</taxon>
        <taxon>Spiralia</taxon>
        <taxon>Lophotrochozoa</taxon>
        <taxon>Mollusca</taxon>
        <taxon>Gastropoda</taxon>
        <taxon>Heterobranchia</taxon>
        <taxon>Euthyneura</taxon>
        <taxon>Panpulmonata</taxon>
        <taxon>Sacoglossa</taxon>
        <taxon>Placobranchoidea</taxon>
        <taxon>Plakobranchidae</taxon>
        <taxon>Plakobranchus</taxon>
    </lineage>
</organism>
<dbReference type="EMBL" id="BLXT01005617">
    <property type="protein sequence ID" value="GFO24414.1"/>
    <property type="molecule type" value="Genomic_DNA"/>
</dbReference>
<keyword evidence="2" id="KW-1185">Reference proteome</keyword>
<accession>A0AAV4BZW7</accession>
<sequence>MSFYCMARLRNFRIIFAAVVMPKYCSRACYKATSKAVTGHLPALEQKTQNRSFPFPAKTTRSRGRPTVSRLVRLEKRLFRSCAKELYCVIAVQTFY</sequence>
<comment type="caution">
    <text evidence="1">The sequence shown here is derived from an EMBL/GenBank/DDBJ whole genome shotgun (WGS) entry which is preliminary data.</text>
</comment>
<evidence type="ECO:0000313" key="2">
    <source>
        <dbReference type="Proteomes" id="UP000735302"/>
    </source>
</evidence>
<evidence type="ECO:0008006" key="3">
    <source>
        <dbReference type="Google" id="ProtNLM"/>
    </source>
</evidence>